<gene>
    <name evidence="3" type="ORF">NCTC10359_02759</name>
</gene>
<dbReference type="EMBL" id="UGQU01000004">
    <property type="protein sequence ID" value="STZ64307.1"/>
    <property type="molecule type" value="Genomic_DNA"/>
</dbReference>
<dbReference type="Proteomes" id="UP000254437">
    <property type="component" value="Unassembled WGS sequence"/>
</dbReference>
<keyword evidence="1" id="KW-0175">Coiled coil</keyword>
<sequence>MTMFTPPLLNFNKLNQRTHKFSKSILTIAILSSLALVGCGDNNSNKPAEQATAQSTNTADTASTPPDTPTQQTTDATQKLNAYIDCGNQNQMVQRSYHHYSRWVKDMNAGPTGKEPVINGTLEIIAPIIERCTTKLTEAVALTPALPELDKAASELATTFTAFTEINNKAYTYYEQQNYKDDDFTQGKAMHPEFVKAYEAFKTANDAFNVALDAENNKVQNAELAKIEQTEGKKYAYWSLATSMKAKTMVDMISQESFDAEKASALLTEYETSMTELKNQISAKGADVPANADIMVSDLDELLSAAKKRIRRVRNNEAYTQAEIHQLNAGSPMVDGSEANVVEMYNRFVQKANIVQ</sequence>
<dbReference type="AlphaFoldDB" id="A0A378TU91"/>
<proteinExistence type="predicted"/>
<feature type="coiled-coil region" evidence="1">
    <location>
        <begin position="260"/>
        <end position="316"/>
    </location>
</feature>
<evidence type="ECO:0000313" key="3">
    <source>
        <dbReference type="EMBL" id="STZ64307.1"/>
    </source>
</evidence>
<evidence type="ECO:0000256" key="2">
    <source>
        <dbReference type="SAM" id="MobiDB-lite"/>
    </source>
</evidence>
<organism evidence="3 4">
    <name type="scientific">Moraxella lacunata</name>
    <dbReference type="NCBI Taxonomy" id="477"/>
    <lineage>
        <taxon>Bacteria</taxon>
        <taxon>Pseudomonadati</taxon>
        <taxon>Pseudomonadota</taxon>
        <taxon>Gammaproteobacteria</taxon>
        <taxon>Moraxellales</taxon>
        <taxon>Moraxellaceae</taxon>
        <taxon>Moraxella</taxon>
    </lineage>
</organism>
<reference evidence="3 4" key="1">
    <citation type="submission" date="2018-06" db="EMBL/GenBank/DDBJ databases">
        <authorList>
            <consortium name="Pathogen Informatics"/>
            <person name="Doyle S."/>
        </authorList>
    </citation>
    <scope>NUCLEOTIDE SEQUENCE [LARGE SCALE GENOMIC DNA]</scope>
    <source>
        <strain evidence="3 4">NCTC10359</strain>
    </source>
</reference>
<feature type="compositionally biased region" description="Polar residues" evidence="2">
    <location>
        <begin position="44"/>
        <end position="55"/>
    </location>
</feature>
<evidence type="ECO:0008006" key="5">
    <source>
        <dbReference type="Google" id="ProtNLM"/>
    </source>
</evidence>
<feature type="region of interest" description="Disordered" evidence="2">
    <location>
        <begin position="44"/>
        <end position="74"/>
    </location>
</feature>
<dbReference type="Pfam" id="PF12889">
    <property type="entry name" value="DUF3829"/>
    <property type="match status" value="1"/>
</dbReference>
<dbReference type="RefSeq" id="WP_115008523.1">
    <property type="nucleotide sequence ID" value="NZ_UGQU01000004.1"/>
</dbReference>
<accession>A0A378TU91</accession>
<name>A0A378TU91_MORLA</name>
<evidence type="ECO:0000313" key="4">
    <source>
        <dbReference type="Proteomes" id="UP000254437"/>
    </source>
</evidence>
<evidence type="ECO:0000256" key="1">
    <source>
        <dbReference type="SAM" id="Coils"/>
    </source>
</evidence>
<feature type="compositionally biased region" description="Low complexity" evidence="2">
    <location>
        <begin position="56"/>
        <end position="74"/>
    </location>
</feature>
<protein>
    <recommendedName>
        <fullName evidence="5">DUF3829 domain-containing protein</fullName>
    </recommendedName>
</protein>
<dbReference type="InterPro" id="IPR024291">
    <property type="entry name" value="DUF3829"/>
</dbReference>